<dbReference type="InterPro" id="IPR013128">
    <property type="entry name" value="Peptidase_C1A"/>
</dbReference>
<dbReference type="InterPro" id="IPR025660">
    <property type="entry name" value="Pept_his_AS"/>
</dbReference>
<dbReference type="Pfam" id="PF08246">
    <property type="entry name" value="Inhibitor_I29"/>
    <property type="match status" value="1"/>
</dbReference>
<feature type="domain" description="Peptidase C1A papain C-terminal" evidence="8">
    <location>
        <begin position="128"/>
        <end position="338"/>
    </location>
</feature>
<dbReference type="AlphaFoldDB" id="A0A151S4R2"/>
<evidence type="ECO:0000256" key="7">
    <source>
        <dbReference type="ARBA" id="ARBA00023180"/>
    </source>
</evidence>
<keyword evidence="7" id="KW-0325">Glycoprotein</keyword>
<keyword evidence="4" id="KW-0788">Thiol protease</keyword>
<comment type="similarity">
    <text evidence="1">Belongs to the peptidase C1 family.</text>
</comment>
<dbReference type="Pfam" id="PF00112">
    <property type="entry name" value="Peptidase_C1"/>
    <property type="match status" value="1"/>
</dbReference>
<sequence length="340" mass="37659">MALTLDKNSIVTICIFIFFLTFTSHATSRTLSQHSIATLHEEWMTLHDRVYADTAEKLKRQQIFKDNLEFIEKHNNDGNNRYNLSLNIFADLTNEEFVASHTGALFKPPGSSKINHNLGYHNMSVSDIEPSLDWRTKGAVNKIKYQGQCGSCWAFSVVAAVEGIIKIKKGKLVSLSEQELVDCASYHGCRGESVENAYEYIKEKGLANEAEYPYKAEEGTCATLNSAIQNIIGYQIVPQESEEELLKAVANQPVSVILDGSGQAFQFYSGGVFHGECGTSLNHAVTAIGYGEDTDGKYWLLRNSWGSRWGEGGYMKLKRDTGSSQGLCGINLHASYPIAN</sequence>
<dbReference type="GO" id="GO:0008234">
    <property type="term" value="F:cysteine-type peptidase activity"/>
    <property type="evidence" value="ECO:0007669"/>
    <property type="project" value="UniProtKB-KW"/>
</dbReference>
<dbReference type="CDD" id="cd02248">
    <property type="entry name" value="Peptidase_C1A"/>
    <property type="match status" value="1"/>
</dbReference>
<name>A0A151S4R2_CAJCA</name>
<dbReference type="InterPro" id="IPR000169">
    <property type="entry name" value="Pept_cys_AS"/>
</dbReference>
<reference evidence="10" key="1">
    <citation type="journal article" date="2012" name="Nat. Biotechnol.">
        <title>Draft genome sequence of pigeonpea (Cajanus cajan), an orphan legume crop of resource-poor farmers.</title>
        <authorList>
            <person name="Varshney R.K."/>
            <person name="Chen W."/>
            <person name="Li Y."/>
            <person name="Bharti A.K."/>
            <person name="Saxena R.K."/>
            <person name="Schlueter J.A."/>
            <person name="Donoghue M.T."/>
            <person name="Azam S."/>
            <person name="Fan G."/>
            <person name="Whaley A.M."/>
            <person name="Farmer A.D."/>
            <person name="Sheridan J."/>
            <person name="Iwata A."/>
            <person name="Tuteja R."/>
            <person name="Penmetsa R.V."/>
            <person name="Wu W."/>
            <person name="Upadhyaya H.D."/>
            <person name="Yang S.P."/>
            <person name="Shah T."/>
            <person name="Saxena K.B."/>
            <person name="Michael T."/>
            <person name="McCombie W.R."/>
            <person name="Yang B."/>
            <person name="Zhang G."/>
            <person name="Yang H."/>
            <person name="Wang J."/>
            <person name="Spillane C."/>
            <person name="Cook D.R."/>
            <person name="May G.D."/>
            <person name="Xu X."/>
            <person name="Jackson S.A."/>
        </authorList>
    </citation>
    <scope>NUCLEOTIDE SEQUENCE [LARGE SCALE GENOMIC DNA]</scope>
</reference>
<keyword evidence="2" id="KW-0645">Protease</keyword>
<feature type="domain" description="Cathepsin propeptide inhibitor" evidence="9">
    <location>
        <begin position="40"/>
        <end position="97"/>
    </location>
</feature>
<dbReference type="EMBL" id="KQ483468">
    <property type="protein sequence ID" value="KYP49825.1"/>
    <property type="molecule type" value="Genomic_DNA"/>
</dbReference>
<accession>A0A151S4R2</accession>
<dbReference type="InterPro" id="IPR039417">
    <property type="entry name" value="Peptidase_C1A_papain-like"/>
</dbReference>
<dbReference type="SMART" id="SM00848">
    <property type="entry name" value="Inhibitor_I29"/>
    <property type="match status" value="1"/>
</dbReference>
<keyword evidence="11" id="KW-1185">Reference proteome</keyword>
<dbReference type="PRINTS" id="PR00705">
    <property type="entry name" value="PAPAIN"/>
</dbReference>
<organism evidence="10 11">
    <name type="scientific">Cajanus cajan</name>
    <name type="common">Pigeon pea</name>
    <name type="synonym">Cajanus indicus</name>
    <dbReference type="NCBI Taxonomy" id="3821"/>
    <lineage>
        <taxon>Eukaryota</taxon>
        <taxon>Viridiplantae</taxon>
        <taxon>Streptophyta</taxon>
        <taxon>Embryophyta</taxon>
        <taxon>Tracheophyta</taxon>
        <taxon>Spermatophyta</taxon>
        <taxon>Magnoliopsida</taxon>
        <taxon>eudicotyledons</taxon>
        <taxon>Gunneridae</taxon>
        <taxon>Pentapetalae</taxon>
        <taxon>rosids</taxon>
        <taxon>fabids</taxon>
        <taxon>Fabales</taxon>
        <taxon>Fabaceae</taxon>
        <taxon>Papilionoideae</taxon>
        <taxon>50 kb inversion clade</taxon>
        <taxon>NPAAA clade</taxon>
        <taxon>indigoferoid/millettioid clade</taxon>
        <taxon>Phaseoleae</taxon>
        <taxon>Cajanus</taxon>
    </lineage>
</organism>
<dbReference type="SMART" id="SM00645">
    <property type="entry name" value="Pept_C1"/>
    <property type="match status" value="1"/>
</dbReference>
<keyword evidence="6" id="KW-1015">Disulfide bond</keyword>
<dbReference type="Gene3D" id="3.90.70.10">
    <property type="entry name" value="Cysteine proteinases"/>
    <property type="match status" value="1"/>
</dbReference>
<dbReference type="GO" id="GO:0006508">
    <property type="term" value="P:proteolysis"/>
    <property type="evidence" value="ECO:0007669"/>
    <property type="project" value="UniProtKB-KW"/>
</dbReference>
<dbReference type="OMA" id="PECNNEE"/>
<dbReference type="PANTHER" id="PTHR12411">
    <property type="entry name" value="CYSTEINE PROTEASE FAMILY C1-RELATED"/>
    <property type="match status" value="1"/>
</dbReference>
<dbReference type="OrthoDB" id="1572535at2759"/>
<evidence type="ECO:0000313" key="11">
    <source>
        <dbReference type="Proteomes" id="UP000075243"/>
    </source>
</evidence>
<dbReference type="Gramene" id="C.cajan_29052.t">
    <property type="protein sequence ID" value="C.cajan_29052.t"/>
    <property type="gene ID" value="C.cajan_29052"/>
</dbReference>
<evidence type="ECO:0000313" key="10">
    <source>
        <dbReference type="EMBL" id="KYP49825.1"/>
    </source>
</evidence>
<evidence type="ECO:0000256" key="3">
    <source>
        <dbReference type="ARBA" id="ARBA00022801"/>
    </source>
</evidence>
<dbReference type="InterPro" id="IPR000668">
    <property type="entry name" value="Peptidase_C1A_C"/>
</dbReference>
<evidence type="ECO:0000256" key="4">
    <source>
        <dbReference type="ARBA" id="ARBA00022807"/>
    </source>
</evidence>
<evidence type="ECO:0000259" key="8">
    <source>
        <dbReference type="SMART" id="SM00645"/>
    </source>
</evidence>
<keyword evidence="5" id="KW-0865">Zymogen</keyword>
<dbReference type="InterPro" id="IPR025661">
    <property type="entry name" value="Pept_asp_AS"/>
</dbReference>
<dbReference type="PROSITE" id="PS00640">
    <property type="entry name" value="THIOL_PROTEASE_ASN"/>
    <property type="match status" value="1"/>
</dbReference>
<gene>
    <name evidence="10" type="ORF">KK1_028421</name>
</gene>
<evidence type="ECO:0000259" key="9">
    <source>
        <dbReference type="SMART" id="SM00848"/>
    </source>
</evidence>
<dbReference type="InterPro" id="IPR013201">
    <property type="entry name" value="Prot_inhib_I29"/>
</dbReference>
<dbReference type="PROSITE" id="PS00639">
    <property type="entry name" value="THIOL_PROTEASE_HIS"/>
    <property type="match status" value="1"/>
</dbReference>
<keyword evidence="3" id="KW-0378">Hydrolase</keyword>
<evidence type="ECO:0000256" key="6">
    <source>
        <dbReference type="ARBA" id="ARBA00023157"/>
    </source>
</evidence>
<dbReference type="FunFam" id="3.90.70.10:FF:000204">
    <property type="entry name" value="Papain"/>
    <property type="match status" value="1"/>
</dbReference>
<dbReference type="PROSITE" id="PS00139">
    <property type="entry name" value="THIOL_PROTEASE_CYS"/>
    <property type="match status" value="1"/>
</dbReference>
<dbReference type="SUPFAM" id="SSF54001">
    <property type="entry name" value="Cysteine proteinases"/>
    <property type="match status" value="1"/>
</dbReference>
<proteinExistence type="inferred from homology"/>
<dbReference type="Proteomes" id="UP000075243">
    <property type="component" value="Unassembled WGS sequence"/>
</dbReference>
<evidence type="ECO:0000256" key="1">
    <source>
        <dbReference type="ARBA" id="ARBA00008455"/>
    </source>
</evidence>
<dbReference type="STRING" id="3821.A0A151S4R2"/>
<protein>
    <submittedName>
        <fullName evidence="10">Cysteine proteinase EP-B 2</fullName>
    </submittedName>
</protein>
<dbReference type="InterPro" id="IPR038765">
    <property type="entry name" value="Papain-like_cys_pep_sf"/>
</dbReference>
<evidence type="ECO:0000256" key="2">
    <source>
        <dbReference type="ARBA" id="ARBA00022670"/>
    </source>
</evidence>
<evidence type="ECO:0000256" key="5">
    <source>
        <dbReference type="ARBA" id="ARBA00023145"/>
    </source>
</evidence>